<reference evidence="2" key="1">
    <citation type="journal article" date="2022" name="bioRxiv">
        <title>Sequencing and chromosome-scale assembly of the giantPleurodeles waltlgenome.</title>
        <authorList>
            <person name="Brown T."/>
            <person name="Elewa A."/>
            <person name="Iarovenko S."/>
            <person name="Subramanian E."/>
            <person name="Araus A.J."/>
            <person name="Petzold A."/>
            <person name="Susuki M."/>
            <person name="Suzuki K.-i.T."/>
            <person name="Hayashi T."/>
            <person name="Toyoda A."/>
            <person name="Oliveira C."/>
            <person name="Osipova E."/>
            <person name="Leigh N.D."/>
            <person name="Simon A."/>
            <person name="Yun M.H."/>
        </authorList>
    </citation>
    <scope>NUCLEOTIDE SEQUENCE</scope>
    <source>
        <strain evidence="2">20211129_DDA</strain>
        <tissue evidence="2">Liver</tissue>
    </source>
</reference>
<evidence type="ECO:0000313" key="2">
    <source>
        <dbReference type="EMBL" id="KAJ1114885.1"/>
    </source>
</evidence>
<protein>
    <submittedName>
        <fullName evidence="2">Uncharacterized protein</fullName>
    </submittedName>
</protein>
<sequence length="67" mass="6829">DCDGQEKWRGAGGAGAERGWTERAGPSCCTACRAGPRVRPGAAAMGESSEKVPIALAGPEDVEQCLP</sequence>
<organism evidence="2 3">
    <name type="scientific">Pleurodeles waltl</name>
    <name type="common">Iberian ribbed newt</name>
    <dbReference type="NCBI Taxonomy" id="8319"/>
    <lineage>
        <taxon>Eukaryota</taxon>
        <taxon>Metazoa</taxon>
        <taxon>Chordata</taxon>
        <taxon>Craniata</taxon>
        <taxon>Vertebrata</taxon>
        <taxon>Euteleostomi</taxon>
        <taxon>Amphibia</taxon>
        <taxon>Batrachia</taxon>
        <taxon>Caudata</taxon>
        <taxon>Salamandroidea</taxon>
        <taxon>Salamandridae</taxon>
        <taxon>Pleurodelinae</taxon>
        <taxon>Pleurodeles</taxon>
    </lineage>
</organism>
<evidence type="ECO:0000256" key="1">
    <source>
        <dbReference type="SAM" id="MobiDB-lite"/>
    </source>
</evidence>
<dbReference type="EMBL" id="JANPWB010000012">
    <property type="protein sequence ID" value="KAJ1114885.1"/>
    <property type="molecule type" value="Genomic_DNA"/>
</dbReference>
<dbReference type="AlphaFoldDB" id="A0AAV7NFR8"/>
<evidence type="ECO:0000313" key="3">
    <source>
        <dbReference type="Proteomes" id="UP001066276"/>
    </source>
</evidence>
<gene>
    <name evidence="2" type="ORF">NDU88_003115</name>
</gene>
<feature type="non-terminal residue" evidence="2">
    <location>
        <position position="67"/>
    </location>
</feature>
<feature type="region of interest" description="Disordered" evidence="1">
    <location>
        <begin position="1"/>
        <end position="20"/>
    </location>
</feature>
<accession>A0AAV7NFR8</accession>
<proteinExistence type="predicted"/>
<keyword evidence="3" id="KW-1185">Reference proteome</keyword>
<name>A0AAV7NFR8_PLEWA</name>
<comment type="caution">
    <text evidence="2">The sequence shown here is derived from an EMBL/GenBank/DDBJ whole genome shotgun (WGS) entry which is preliminary data.</text>
</comment>
<feature type="non-terminal residue" evidence="2">
    <location>
        <position position="1"/>
    </location>
</feature>
<dbReference type="Proteomes" id="UP001066276">
    <property type="component" value="Chromosome 8"/>
</dbReference>